<keyword evidence="6 9" id="KW-0804">Transcription</keyword>
<dbReference type="AlphaFoldDB" id="A0AAJ6YNH4"/>
<evidence type="ECO:0000256" key="3">
    <source>
        <dbReference type="ARBA" id="ARBA00019617"/>
    </source>
</evidence>
<dbReference type="Pfam" id="PF09748">
    <property type="entry name" value="Med10"/>
    <property type="match status" value="1"/>
</dbReference>
<comment type="function">
    <text evidence="9">Component of the Mediator complex, a coactivator involved in the regulated transcription of nearly all RNA polymerase II-dependent genes. Mediator functions as a bridge to convey information from gene-specific regulatory proteins to the basal RNA polymerase II transcription machinery. Mediator is recruited to promoters by direct interactions with regulatory proteins and serves as a scaffold for the assembly of a functional preinitiation complex with RNA polymerase II and the general transcription factors.</text>
</comment>
<evidence type="ECO:0000256" key="9">
    <source>
        <dbReference type="RuleBase" id="RU364146"/>
    </source>
</evidence>
<accession>A0AAJ6YNH4</accession>
<dbReference type="CTD" id="84246"/>
<dbReference type="GO" id="GO:0016592">
    <property type="term" value="C:mediator complex"/>
    <property type="evidence" value="ECO:0007669"/>
    <property type="project" value="InterPro"/>
</dbReference>
<dbReference type="RefSeq" id="XP_011501311.1">
    <property type="nucleotide sequence ID" value="XM_011503009.1"/>
</dbReference>
<evidence type="ECO:0000256" key="1">
    <source>
        <dbReference type="ARBA" id="ARBA00004123"/>
    </source>
</evidence>
<organism evidence="10 11">
    <name type="scientific">Ceratosolen solmsi marchali</name>
    <dbReference type="NCBI Taxonomy" id="326594"/>
    <lineage>
        <taxon>Eukaryota</taxon>
        <taxon>Metazoa</taxon>
        <taxon>Ecdysozoa</taxon>
        <taxon>Arthropoda</taxon>
        <taxon>Hexapoda</taxon>
        <taxon>Insecta</taxon>
        <taxon>Pterygota</taxon>
        <taxon>Neoptera</taxon>
        <taxon>Endopterygota</taxon>
        <taxon>Hymenoptera</taxon>
        <taxon>Apocrita</taxon>
        <taxon>Proctotrupomorpha</taxon>
        <taxon>Chalcidoidea</taxon>
        <taxon>Agaonidae</taxon>
        <taxon>Agaoninae</taxon>
        <taxon>Ceratosolen</taxon>
    </lineage>
</organism>
<dbReference type="Proteomes" id="UP000695007">
    <property type="component" value="Unplaced"/>
</dbReference>
<evidence type="ECO:0000256" key="6">
    <source>
        <dbReference type="ARBA" id="ARBA00023163"/>
    </source>
</evidence>
<dbReference type="InterPro" id="IPR019145">
    <property type="entry name" value="Mediator_Med10"/>
</dbReference>
<dbReference type="GeneID" id="105364963"/>
<keyword evidence="5 9" id="KW-0010">Activator</keyword>
<name>A0AAJ6YNH4_9HYME</name>
<reference evidence="11" key="1">
    <citation type="submission" date="2025-08" db="UniProtKB">
        <authorList>
            <consortium name="RefSeq"/>
        </authorList>
    </citation>
    <scope>IDENTIFICATION</scope>
</reference>
<keyword evidence="10" id="KW-1185">Reference proteome</keyword>
<dbReference type="PANTHER" id="PTHR13345:SF13">
    <property type="entry name" value="MEDIATOR OF RNA POLYMERASE II TRANSCRIPTION SUBUNIT 10"/>
    <property type="match status" value="1"/>
</dbReference>
<evidence type="ECO:0000256" key="8">
    <source>
        <dbReference type="ARBA" id="ARBA00032004"/>
    </source>
</evidence>
<proteinExistence type="inferred from homology"/>
<evidence type="ECO:0000313" key="11">
    <source>
        <dbReference type="RefSeq" id="XP_011501311.1"/>
    </source>
</evidence>
<protein>
    <recommendedName>
        <fullName evidence="3 9">Mediator of RNA polymerase II transcription subunit 10</fullName>
    </recommendedName>
    <alternativeName>
        <fullName evidence="8 9">Mediator complex subunit 10</fullName>
    </alternativeName>
</protein>
<keyword evidence="4 9" id="KW-0805">Transcription regulation</keyword>
<evidence type="ECO:0000256" key="5">
    <source>
        <dbReference type="ARBA" id="ARBA00023159"/>
    </source>
</evidence>
<evidence type="ECO:0000256" key="4">
    <source>
        <dbReference type="ARBA" id="ARBA00023015"/>
    </source>
</evidence>
<sequence length="136" mass="16045">MTSRQNSEKLVNQMETFIENVRQINIMVCNFQPQAQHILNRKIQNIVTDLQVINNLKDSVKDMRIPVEVLKYVDAGQNPHLFTKDCIDKAMIKNQELKGKIDSYKKFKANMLLEINKYFPKEVEKYRAIRNDNNDD</sequence>
<dbReference type="KEGG" id="csol:105364963"/>
<dbReference type="PANTHER" id="PTHR13345">
    <property type="entry name" value="MEDIATOR OF RNA POLYMERASE II TRANSCRIPTION SUBUNIT 10"/>
    <property type="match status" value="1"/>
</dbReference>
<comment type="similarity">
    <text evidence="2 9">Belongs to the Mediator complex subunit 10 family.</text>
</comment>
<comment type="subunit">
    <text evidence="9">Component of the Mediator complex.</text>
</comment>
<keyword evidence="7 9" id="KW-0539">Nucleus</keyword>
<dbReference type="GO" id="GO:0006357">
    <property type="term" value="P:regulation of transcription by RNA polymerase II"/>
    <property type="evidence" value="ECO:0007669"/>
    <property type="project" value="InterPro"/>
</dbReference>
<evidence type="ECO:0000256" key="7">
    <source>
        <dbReference type="ARBA" id="ARBA00023242"/>
    </source>
</evidence>
<comment type="subcellular location">
    <subcellularLocation>
        <location evidence="1 9">Nucleus</location>
    </subcellularLocation>
</comment>
<evidence type="ECO:0000313" key="10">
    <source>
        <dbReference type="Proteomes" id="UP000695007"/>
    </source>
</evidence>
<gene>
    <name evidence="11" type="primary">LOC105364963</name>
    <name evidence="9" type="synonym">MED10</name>
</gene>
<evidence type="ECO:0000256" key="2">
    <source>
        <dbReference type="ARBA" id="ARBA00005389"/>
    </source>
</evidence>
<dbReference type="GO" id="GO:0003712">
    <property type="term" value="F:transcription coregulator activity"/>
    <property type="evidence" value="ECO:0007669"/>
    <property type="project" value="InterPro"/>
</dbReference>